<organism evidence="6 7">
    <name type="scientific">Psychroflexus salinarum</name>
    <dbReference type="NCBI Taxonomy" id="546024"/>
    <lineage>
        <taxon>Bacteria</taxon>
        <taxon>Pseudomonadati</taxon>
        <taxon>Bacteroidota</taxon>
        <taxon>Flavobacteriia</taxon>
        <taxon>Flavobacteriales</taxon>
        <taxon>Flavobacteriaceae</taxon>
        <taxon>Psychroflexus</taxon>
    </lineage>
</organism>
<dbReference type="EMBL" id="JBHTIV010000002">
    <property type="protein sequence ID" value="MFD0931111.1"/>
    <property type="molecule type" value="Genomic_DNA"/>
</dbReference>
<feature type="signal peptide" evidence="3">
    <location>
        <begin position="1"/>
        <end position="26"/>
    </location>
</feature>
<evidence type="ECO:0000313" key="6">
    <source>
        <dbReference type="EMBL" id="MFD0931111.1"/>
    </source>
</evidence>
<keyword evidence="7" id="KW-1185">Reference proteome</keyword>
<feature type="domain" description="SbsA Ig-like" evidence="4">
    <location>
        <begin position="38"/>
        <end position="135"/>
    </location>
</feature>
<feature type="domain" description="Bacterial repeat" evidence="5">
    <location>
        <begin position="214"/>
        <end position="281"/>
    </location>
</feature>
<dbReference type="InterPro" id="IPR014755">
    <property type="entry name" value="Cu-Rt/internalin_Ig-like"/>
</dbReference>
<evidence type="ECO:0000256" key="1">
    <source>
        <dbReference type="ARBA" id="ARBA00005445"/>
    </source>
</evidence>
<feature type="chain" id="PRO_5046754199" evidence="3">
    <location>
        <begin position="27"/>
        <end position="514"/>
    </location>
</feature>
<keyword evidence="2 3" id="KW-0732">Signal</keyword>
<dbReference type="Proteomes" id="UP001597049">
    <property type="component" value="Unassembled WGS sequence"/>
</dbReference>
<evidence type="ECO:0000259" key="5">
    <source>
        <dbReference type="Pfam" id="PF18998"/>
    </source>
</evidence>
<dbReference type="RefSeq" id="WP_379656450.1">
    <property type="nucleotide sequence ID" value="NZ_JBHTIV010000002.1"/>
</dbReference>
<evidence type="ECO:0000259" key="4">
    <source>
        <dbReference type="Pfam" id="PF13205"/>
    </source>
</evidence>
<name>A0ABW3GKH0_9FLAO</name>
<comment type="similarity">
    <text evidence="1">Belongs to the ice-binding protein family.</text>
</comment>
<evidence type="ECO:0000313" key="7">
    <source>
        <dbReference type="Proteomes" id="UP001597049"/>
    </source>
</evidence>
<sequence length="514" mass="53654">MFFRKLKLISSLAIASTLAIMTSGCAEDDAEEIVGICPIVVSTIPIDSAVNVTLDQVISATFNEELDPETINTDTFMVNGESALIGGIDYADKTAFFTPESNLLPFTVYTGTLTTEIKDPFGNALQEDFVWSFTTIPEVSLSVSPDASGTVTGAGLFNNESFVTVEAVANAGFEFLNWTIDGTEVSTNETYEFEVNGNMALVANFEVMSLNTFTLTVNAVNGDVDVNPNQTSYNDGTSVILSATPDNGYEFSSWSDDASGNNNPLTVTMDADKAITANFTQYNTGQICANPAVDLGLAGDYAILAKSGISTTGNTSITDDLGISPNSSTSITGFGLSLHSSGTYSTSSLVTGRVYASDYAVPTPANLTTAVSNMETAFTTANGLAPDQTELLAGNINGQTLASGVYKWSTGLLVTNSITLDGGGVDCAEFVFQIAGDLTIANNTEIILINGAKADNIYWVVAGAGAVLGTDVNFSGNILSQTLISVDTRSSVVGRLLAQSAVTLDGNAIVKPSN</sequence>
<dbReference type="PROSITE" id="PS51257">
    <property type="entry name" value="PROKAR_LIPOPROTEIN"/>
    <property type="match status" value="1"/>
</dbReference>
<dbReference type="Pfam" id="PF18998">
    <property type="entry name" value="Flg_new_2"/>
    <property type="match status" value="2"/>
</dbReference>
<feature type="domain" description="Bacterial repeat" evidence="5">
    <location>
        <begin position="140"/>
        <end position="207"/>
    </location>
</feature>
<proteinExistence type="inferred from homology"/>
<dbReference type="InterPro" id="IPR032812">
    <property type="entry name" value="SbsA_Ig"/>
</dbReference>
<comment type="caution">
    <text evidence="6">The sequence shown here is derived from an EMBL/GenBank/DDBJ whole genome shotgun (WGS) entry which is preliminary data.</text>
</comment>
<dbReference type="Pfam" id="PF11999">
    <property type="entry name" value="Ice_binding"/>
    <property type="match status" value="1"/>
</dbReference>
<evidence type="ECO:0000256" key="3">
    <source>
        <dbReference type="SAM" id="SignalP"/>
    </source>
</evidence>
<dbReference type="InterPro" id="IPR044060">
    <property type="entry name" value="Bacterial_rp_domain"/>
</dbReference>
<protein>
    <submittedName>
        <fullName evidence="6">Ice-binding family protein</fullName>
    </submittedName>
</protein>
<gene>
    <name evidence="6" type="ORF">ACFQ0R_00720</name>
</gene>
<dbReference type="InterPro" id="IPR021884">
    <property type="entry name" value="Ice-bd_prot"/>
</dbReference>
<dbReference type="Pfam" id="PF13205">
    <property type="entry name" value="Big_5"/>
    <property type="match status" value="1"/>
</dbReference>
<accession>A0ABW3GKH0</accession>
<evidence type="ECO:0000256" key="2">
    <source>
        <dbReference type="ARBA" id="ARBA00022729"/>
    </source>
</evidence>
<reference evidence="7" key="1">
    <citation type="journal article" date="2019" name="Int. J. Syst. Evol. Microbiol.">
        <title>The Global Catalogue of Microorganisms (GCM) 10K type strain sequencing project: providing services to taxonomists for standard genome sequencing and annotation.</title>
        <authorList>
            <consortium name="The Broad Institute Genomics Platform"/>
            <consortium name="The Broad Institute Genome Sequencing Center for Infectious Disease"/>
            <person name="Wu L."/>
            <person name="Ma J."/>
        </authorList>
    </citation>
    <scope>NUCLEOTIDE SEQUENCE [LARGE SCALE GENOMIC DNA]</scope>
    <source>
        <strain evidence="7">CCUG 56752</strain>
    </source>
</reference>
<dbReference type="Gene3D" id="2.60.40.1220">
    <property type="match status" value="1"/>
</dbReference>